<sequence>MKGNDRILESFMSIAENKDVYKIYMKNPTQENKERLDHHFKKHFYIIRCISYFIKLIHFESRHFDQKQRKRDKIYQLSLDQENESGQRNIELITDHEIKEYPGEKLEQVISDPILYSLFLSLTDRQRMLLNRIYVDNLKDTEVAVILGITQQAVTKAKKNAISKLRKGMS</sequence>
<accession>A0ABR8U6X1</accession>
<feature type="domain" description="RNA polymerase sigma-70 region 4" evidence="1">
    <location>
        <begin position="121"/>
        <end position="167"/>
    </location>
</feature>
<dbReference type="Pfam" id="PF04545">
    <property type="entry name" value="Sigma70_r4"/>
    <property type="match status" value="1"/>
</dbReference>
<name>A0ABR8U6X1_9BACL</name>
<organism evidence="2 3">
    <name type="scientific">Sporosarcina quadrami</name>
    <dbReference type="NCBI Taxonomy" id="2762234"/>
    <lineage>
        <taxon>Bacteria</taxon>
        <taxon>Bacillati</taxon>
        <taxon>Bacillota</taxon>
        <taxon>Bacilli</taxon>
        <taxon>Bacillales</taxon>
        <taxon>Caryophanaceae</taxon>
        <taxon>Sporosarcina</taxon>
    </lineage>
</organism>
<keyword evidence="3" id="KW-1185">Reference proteome</keyword>
<dbReference type="Gene3D" id="1.20.140.160">
    <property type="match status" value="1"/>
</dbReference>
<dbReference type="SUPFAM" id="SSF88659">
    <property type="entry name" value="Sigma3 and sigma4 domains of RNA polymerase sigma factors"/>
    <property type="match status" value="1"/>
</dbReference>
<dbReference type="RefSeq" id="WP_191693470.1">
    <property type="nucleotide sequence ID" value="NZ_JACSQN010000003.1"/>
</dbReference>
<evidence type="ECO:0000313" key="3">
    <source>
        <dbReference type="Proteomes" id="UP000626786"/>
    </source>
</evidence>
<dbReference type="Proteomes" id="UP000626786">
    <property type="component" value="Unassembled WGS sequence"/>
</dbReference>
<reference evidence="2 3" key="1">
    <citation type="submission" date="2020-08" db="EMBL/GenBank/DDBJ databases">
        <title>A Genomic Blueprint of the Chicken Gut Microbiome.</title>
        <authorList>
            <person name="Gilroy R."/>
            <person name="Ravi A."/>
            <person name="Getino M."/>
            <person name="Pursley I."/>
            <person name="Horton D.L."/>
            <person name="Alikhan N.-F."/>
            <person name="Baker D."/>
            <person name="Gharbi K."/>
            <person name="Hall N."/>
            <person name="Watson M."/>
            <person name="Adriaenssens E.M."/>
            <person name="Foster-Nyarko E."/>
            <person name="Jarju S."/>
            <person name="Secka A."/>
            <person name="Antonio M."/>
            <person name="Oren A."/>
            <person name="Chaudhuri R."/>
            <person name="La Ragione R.M."/>
            <person name="Hildebrand F."/>
            <person name="Pallen M.J."/>
        </authorList>
    </citation>
    <scope>NUCLEOTIDE SEQUENCE [LARGE SCALE GENOMIC DNA]</scope>
    <source>
        <strain evidence="2 3">Sa2YVA2</strain>
    </source>
</reference>
<comment type="caution">
    <text evidence="2">The sequence shown here is derived from an EMBL/GenBank/DDBJ whole genome shotgun (WGS) entry which is preliminary data.</text>
</comment>
<proteinExistence type="predicted"/>
<evidence type="ECO:0000259" key="1">
    <source>
        <dbReference type="Pfam" id="PF04545"/>
    </source>
</evidence>
<gene>
    <name evidence="2" type="ORF">H9649_04220</name>
</gene>
<dbReference type="InterPro" id="IPR013324">
    <property type="entry name" value="RNA_pol_sigma_r3/r4-like"/>
</dbReference>
<dbReference type="InterPro" id="IPR007630">
    <property type="entry name" value="RNA_pol_sigma70_r4"/>
</dbReference>
<dbReference type="EMBL" id="JACSQN010000003">
    <property type="protein sequence ID" value="MBD7983776.1"/>
    <property type="molecule type" value="Genomic_DNA"/>
</dbReference>
<protein>
    <submittedName>
        <fullName evidence="2">Sigma-70 family RNA polymerase sigma factor</fullName>
    </submittedName>
</protein>
<evidence type="ECO:0000313" key="2">
    <source>
        <dbReference type="EMBL" id="MBD7983776.1"/>
    </source>
</evidence>